<dbReference type="InterPro" id="IPR036291">
    <property type="entry name" value="NAD(P)-bd_dom_sf"/>
</dbReference>
<organism evidence="2 3">
    <name type="scientific">Paenibacillus abyssi</name>
    <dbReference type="NCBI Taxonomy" id="1340531"/>
    <lineage>
        <taxon>Bacteria</taxon>
        <taxon>Bacillati</taxon>
        <taxon>Bacillota</taxon>
        <taxon>Bacilli</taxon>
        <taxon>Bacillales</taxon>
        <taxon>Paenibacillaceae</taxon>
        <taxon>Paenibacillus</taxon>
    </lineage>
</organism>
<gene>
    <name evidence="2" type="ORF">GCM10010916_44140</name>
</gene>
<dbReference type="Gene3D" id="3.30.360.10">
    <property type="entry name" value="Dihydrodipicolinate Reductase, domain 2"/>
    <property type="match status" value="1"/>
</dbReference>
<evidence type="ECO:0000259" key="1">
    <source>
        <dbReference type="Pfam" id="PF01408"/>
    </source>
</evidence>
<accession>A0A917LH07</accession>
<sequence>MQNKKIRIALVGLRFGAEFVPIYLHHPNVEYLAICDSDPKTLNEIGDKFQVERRYTDMEDILASDEYDAVHLVTPVTYHGKHSVAVLKSGKHCACTIPMGLSLEELNEVLAAKQESGKNYMMMETAVYSREFLFVKDMYEKGELGKIQFLRCAHYQDMDGWPDYWKGFPPLMHPTHALGPVLDLINKRPVKVHCFGSGTMRDELVQQYGNPFPVETAIYQLEDSDVAVELTRTMFHTARAYSECFNVYGEKATFEWQQIEEEKPIIMRMGELTKDRGRPISWERVEIPDRPESLPKEIQRFTTRGVYDESNPHLSFLQGGGHGGSHPHLVHEFVRSIIEERPPHVDEVKAAIWTAAGICAHESAMNGGKEVIIPNFEYSLK</sequence>
<protein>
    <submittedName>
        <fullName evidence="2">Oxidoreductase</fullName>
    </submittedName>
</protein>
<dbReference type="SUPFAM" id="SSF55347">
    <property type="entry name" value="Glyceraldehyde-3-phosphate dehydrogenase-like, C-terminal domain"/>
    <property type="match status" value="1"/>
</dbReference>
<feature type="domain" description="Gfo/Idh/MocA-like oxidoreductase N-terminal" evidence="1">
    <location>
        <begin position="6"/>
        <end position="122"/>
    </location>
</feature>
<dbReference type="Gene3D" id="3.40.50.720">
    <property type="entry name" value="NAD(P)-binding Rossmann-like Domain"/>
    <property type="match status" value="1"/>
</dbReference>
<dbReference type="SUPFAM" id="SSF51735">
    <property type="entry name" value="NAD(P)-binding Rossmann-fold domains"/>
    <property type="match status" value="1"/>
</dbReference>
<dbReference type="PANTHER" id="PTHR43249">
    <property type="entry name" value="UDP-N-ACETYL-2-AMINO-2-DEOXY-D-GLUCURONATE OXIDASE"/>
    <property type="match status" value="1"/>
</dbReference>
<comment type="caution">
    <text evidence="2">The sequence shown here is derived from an EMBL/GenBank/DDBJ whole genome shotgun (WGS) entry which is preliminary data.</text>
</comment>
<dbReference type="GO" id="GO:0000166">
    <property type="term" value="F:nucleotide binding"/>
    <property type="evidence" value="ECO:0007669"/>
    <property type="project" value="InterPro"/>
</dbReference>
<dbReference type="EMBL" id="BMGR01000018">
    <property type="protein sequence ID" value="GGG22645.1"/>
    <property type="molecule type" value="Genomic_DNA"/>
</dbReference>
<dbReference type="InterPro" id="IPR000683">
    <property type="entry name" value="Gfo/Idh/MocA-like_OxRdtase_N"/>
</dbReference>
<reference evidence="2" key="1">
    <citation type="journal article" date="2014" name="Int. J. Syst. Evol. Microbiol.">
        <title>Complete genome sequence of Corynebacterium casei LMG S-19264T (=DSM 44701T), isolated from a smear-ripened cheese.</title>
        <authorList>
            <consortium name="US DOE Joint Genome Institute (JGI-PGF)"/>
            <person name="Walter F."/>
            <person name="Albersmeier A."/>
            <person name="Kalinowski J."/>
            <person name="Ruckert C."/>
        </authorList>
    </citation>
    <scope>NUCLEOTIDE SEQUENCE</scope>
    <source>
        <strain evidence="2">CGMCC 1.12987</strain>
    </source>
</reference>
<dbReference type="Pfam" id="PF01408">
    <property type="entry name" value="GFO_IDH_MocA"/>
    <property type="match status" value="1"/>
</dbReference>
<dbReference type="Proteomes" id="UP000644756">
    <property type="component" value="Unassembled WGS sequence"/>
</dbReference>
<dbReference type="PANTHER" id="PTHR43249:SF1">
    <property type="entry name" value="D-GLUCOSIDE 3-DEHYDROGENASE"/>
    <property type="match status" value="1"/>
</dbReference>
<dbReference type="InterPro" id="IPR052515">
    <property type="entry name" value="Gfo/Idh/MocA_Oxidoreductase"/>
</dbReference>
<dbReference type="AlphaFoldDB" id="A0A917LH07"/>
<reference evidence="2" key="2">
    <citation type="submission" date="2020-09" db="EMBL/GenBank/DDBJ databases">
        <authorList>
            <person name="Sun Q."/>
            <person name="Zhou Y."/>
        </authorList>
    </citation>
    <scope>NUCLEOTIDE SEQUENCE</scope>
    <source>
        <strain evidence="2">CGMCC 1.12987</strain>
    </source>
</reference>
<evidence type="ECO:0000313" key="2">
    <source>
        <dbReference type="EMBL" id="GGG22645.1"/>
    </source>
</evidence>
<keyword evidence="3" id="KW-1185">Reference proteome</keyword>
<evidence type="ECO:0000313" key="3">
    <source>
        <dbReference type="Proteomes" id="UP000644756"/>
    </source>
</evidence>
<dbReference type="RefSeq" id="WP_188533245.1">
    <property type="nucleotide sequence ID" value="NZ_BMGR01000018.1"/>
</dbReference>
<name>A0A917LH07_9BACL</name>
<proteinExistence type="predicted"/>